<dbReference type="Proteomes" id="UP000030746">
    <property type="component" value="Unassembled WGS sequence"/>
</dbReference>
<dbReference type="EMBL" id="KB201890">
    <property type="protein sequence ID" value="ESO93978.1"/>
    <property type="molecule type" value="Genomic_DNA"/>
</dbReference>
<gene>
    <name evidence="1" type="ORF">LOTGIDRAFT_153456</name>
</gene>
<dbReference type="AlphaFoldDB" id="V3ZRD4"/>
<dbReference type="KEGG" id="lgi:LOTGIDRAFT_153456"/>
<evidence type="ECO:0000313" key="2">
    <source>
        <dbReference type="Proteomes" id="UP000030746"/>
    </source>
</evidence>
<keyword evidence="2" id="KW-1185">Reference proteome</keyword>
<dbReference type="GeneID" id="20235977"/>
<proteinExistence type="predicted"/>
<dbReference type="HOGENOM" id="CLU_2075815_0_0_1"/>
<organism evidence="1 2">
    <name type="scientific">Lottia gigantea</name>
    <name type="common">Giant owl limpet</name>
    <dbReference type="NCBI Taxonomy" id="225164"/>
    <lineage>
        <taxon>Eukaryota</taxon>
        <taxon>Metazoa</taxon>
        <taxon>Spiralia</taxon>
        <taxon>Lophotrochozoa</taxon>
        <taxon>Mollusca</taxon>
        <taxon>Gastropoda</taxon>
        <taxon>Patellogastropoda</taxon>
        <taxon>Lottioidea</taxon>
        <taxon>Lottiidae</taxon>
        <taxon>Lottia</taxon>
    </lineage>
</organism>
<sequence length="118" mass="13643">MSFGYNLEQHKILNLLSKYIKIQNYSKDIAIVRALQKVRIASSMLEKAHYLISSSFFDPSFHLDSNSSFSYLISIYNHLEEAGDDLNSPFRVITNITSDELSTEILEKKVDEAVRIHW</sequence>
<dbReference type="RefSeq" id="XP_009055589.1">
    <property type="nucleotide sequence ID" value="XM_009057341.1"/>
</dbReference>
<evidence type="ECO:0000313" key="1">
    <source>
        <dbReference type="EMBL" id="ESO93978.1"/>
    </source>
</evidence>
<protein>
    <submittedName>
        <fullName evidence="1">Uncharacterized protein</fullName>
    </submittedName>
</protein>
<accession>V3ZRD4</accession>
<name>V3ZRD4_LOTGI</name>
<dbReference type="CTD" id="20235977"/>
<reference evidence="1 2" key="1">
    <citation type="journal article" date="2013" name="Nature">
        <title>Insights into bilaterian evolution from three spiralian genomes.</title>
        <authorList>
            <person name="Simakov O."/>
            <person name="Marletaz F."/>
            <person name="Cho S.J."/>
            <person name="Edsinger-Gonzales E."/>
            <person name="Havlak P."/>
            <person name="Hellsten U."/>
            <person name="Kuo D.H."/>
            <person name="Larsson T."/>
            <person name="Lv J."/>
            <person name="Arendt D."/>
            <person name="Savage R."/>
            <person name="Osoegawa K."/>
            <person name="de Jong P."/>
            <person name="Grimwood J."/>
            <person name="Chapman J.A."/>
            <person name="Shapiro H."/>
            <person name="Aerts A."/>
            <person name="Otillar R.P."/>
            <person name="Terry A.Y."/>
            <person name="Boore J.L."/>
            <person name="Grigoriev I.V."/>
            <person name="Lindberg D.R."/>
            <person name="Seaver E.C."/>
            <person name="Weisblat D.A."/>
            <person name="Putnam N.H."/>
            <person name="Rokhsar D.S."/>
        </authorList>
    </citation>
    <scope>NUCLEOTIDE SEQUENCE [LARGE SCALE GENOMIC DNA]</scope>
</reference>